<dbReference type="PRINTS" id="PR00081">
    <property type="entry name" value="GDHRDH"/>
</dbReference>
<dbReference type="InterPro" id="IPR002347">
    <property type="entry name" value="SDR_fam"/>
</dbReference>
<sequence length="253" mass="26511">MDLNLKGKNAIITGGSKGIGKSIALILAQEGANVAICARGEDTLKNTAAEIEKTGVRVYSQTCDVGSSDELESFLINSKRHLGSVDILVHNASALALGPTLNDWKASIDVDLMGAVNACNTVIPWMTEAGGGSILLVSSTSGLECDPTPDYGYTAAKAALIAYAKKLAVMHAPQNIRANAIAPGSTEFEGGVWDMIKKEQPDLYDMAKSMIPAGRLGTPDEVADVAVFLSSSRASWITGECVSVDGAQHRGMR</sequence>
<dbReference type="SUPFAM" id="SSF51735">
    <property type="entry name" value="NAD(P)-binding Rossmann-fold domains"/>
    <property type="match status" value="1"/>
</dbReference>
<dbReference type="InterPro" id="IPR036291">
    <property type="entry name" value="NAD(P)-bd_dom_sf"/>
</dbReference>
<name>A0ABS3T1Z4_9FLAO</name>
<dbReference type="Pfam" id="PF13561">
    <property type="entry name" value="adh_short_C2"/>
    <property type="match status" value="1"/>
</dbReference>
<reference evidence="2 3" key="1">
    <citation type="submission" date="2021-03" db="EMBL/GenBank/DDBJ databases">
        <title>Winogradskyella sp. nov., isolated from costal sediment.</title>
        <authorList>
            <person name="Gao C."/>
        </authorList>
    </citation>
    <scope>NUCLEOTIDE SEQUENCE [LARGE SCALE GENOMIC DNA]</scope>
    <source>
        <strain evidence="2 3">DF17</strain>
    </source>
</reference>
<evidence type="ECO:0000313" key="2">
    <source>
        <dbReference type="EMBL" id="MBO3116464.1"/>
    </source>
</evidence>
<proteinExistence type="inferred from homology"/>
<dbReference type="Proteomes" id="UP000676776">
    <property type="component" value="Unassembled WGS sequence"/>
</dbReference>
<organism evidence="2 3">
    <name type="scientific">Winogradskyella pelagia</name>
    <dbReference type="NCBI Taxonomy" id="2819984"/>
    <lineage>
        <taxon>Bacteria</taxon>
        <taxon>Pseudomonadati</taxon>
        <taxon>Bacteroidota</taxon>
        <taxon>Flavobacteriia</taxon>
        <taxon>Flavobacteriales</taxon>
        <taxon>Flavobacteriaceae</taxon>
        <taxon>Winogradskyella</taxon>
    </lineage>
</organism>
<protein>
    <submittedName>
        <fullName evidence="2">SDR family oxidoreductase</fullName>
    </submittedName>
</protein>
<dbReference type="RefSeq" id="WP_208153649.1">
    <property type="nucleotide sequence ID" value="NZ_JAGEVF010000004.1"/>
</dbReference>
<accession>A0ABS3T1Z4</accession>
<gene>
    <name evidence="2" type="ORF">J4050_06880</name>
</gene>
<dbReference type="EMBL" id="JAGEVF010000004">
    <property type="protein sequence ID" value="MBO3116464.1"/>
    <property type="molecule type" value="Genomic_DNA"/>
</dbReference>
<evidence type="ECO:0000313" key="3">
    <source>
        <dbReference type="Proteomes" id="UP000676776"/>
    </source>
</evidence>
<dbReference type="PRINTS" id="PR00080">
    <property type="entry name" value="SDRFAMILY"/>
</dbReference>
<comment type="similarity">
    <text evidence="1">Belongs to the short-chain dehydrogenases/reductases (SDR) family.</text>
</comment>
<comment type="caution">
    <text evidence="2">The sequence shown here is derived from an EMBL/GenBank/DDBJ whole genome shotgun (WGS) entry which is preliminary data.</text>
</comment>
<keyword evidence="3" id="KW-1185">Reference proteome</keyword>
<evidence type="ECO:0000256" key="1">
    <source>
        <dbReference type="ARBA" id="ARBA00006484"/>
    </source>
</evidence>
<dbReference type="Gene3D" id="3.40.50.720">
    <property type="entry name" value="NAD(P)-binding Rossmann-like Domain"/>
    <property type="match status" value="1"/>
</dbReference>
<dbReference type="PANTHER" id="PTHR42760">
    <property type="entry name" value="SHORT-CHAIN DEHYDROGENASES/REDUCTASES FAMILY MEMBER"/>
    <property type="match status" value="1"/>
</dbReference>